<sequence>MKSNHQTLLRDRAYVGGEWVASLSGETFEVRNPATGELVGTVPHMSAEDVEHAITSAQRAFDEWSERTATERAGPLRKWARLIVDHADELAAILTSEQGKPLSDAKNEVIFAASFVEWFAEEARRTYGDTIPAARRNMSFTTVKEPIGVTAGITPWNLPSAMVTRKAAPALAAGCTMVLKPAEHTPLSALALCALAERAGIPPGVLNVVTADRSAAEAIGRTLTSSEAVGKLSFTGSTSVGKILSAQCAATMKRVSLELGGNSPFIVFADADLDVAVSSALFAKFRNAGQTCIAPNRFLVEASVHDEFVARMLKAMESLKLGDGTEAGVTLGPVISEEALRKIERHVENALELGASLLAGGKRAQRKGNFFEPTLMSGITESMAMSCEETFGPVLALATFSDERELIARANATRMGLASYLFSRDASRIYRVSRALHAGIVGINTGMIATEVAPFGGYKESGVGREGAREGIDEFMETKFLCQAFSA</sequence>
<proteinExistence type="inferred from homology"/>
<evidence type="ECO:0000259" key="5">
    <source>
        <dbReference type="Pfam" id="PF00171"/>
    </source>
</evidence>
<dbReference type="EMBL" id="FCNY02000010">
    <property type="protein sequence ID" value="SAL51784.1"/>
    <property type="molecule type" value="Genomic_DNA"/>
</dbReference>
<dbReference type="Proteomes" id="UP000054740">
    <property type="component" value="Unassembled WGS sequence"/>
</dbReference>
<dbReference type="PANTHER" id="PTHR43353:SF5">
    <property type="entry name" value="SUCCINATE-SEMIALDEHYDE DEHYDROGENASE, MITOCHONDRIAL"/>
    <property type="match status" value="1"/>
</dbReference>
<dbReference type="Gene3D" id="3.40.309.10">
    <property type="entry name" value="Aldehyde Dehydrogenase, Chain A, domain 2"/>
    <property type="match status" value="1"/>
</dbReference>
<dbReference type="PROSITE" id="PS00687">
    <property type="entry name" value="ALDEHYDE_DEHYDR_GLU"/>
    <property type="match status" value="1"/>
</dbReference>
<evidence type="ECO:0000256" key="4">
    <source>
        <dbReference type="RuleBase" id="RU003345"/>
    </source>
</evidence>
<dbReference type="FunFam" id="3.40.605.10:FF:000005">
    <property type="entry name" value="Succinate-semialdehyde dehydrogenase I"/>
    <property type="match status" value="1"/>
</dbReference>
<feature type="domain" description="Aldehyde dehydrogenase" evidence="5">
    <location>
        <begin position="19"/>
        <end position="480"/>
    </location>
</feature>
<protein>
    <submittedName>
        <fullName evidence="6">Succinate-semialdehyde dehydrogenase</fullName>
    </submittedName>
</protein>
<dbReference type="InterPro" id="IPR016161">
    <property type="entry name" value="Ald_DH/histidinol_DH"/>
</dbReference>
<dbReference type="InterPro" id="IPR050740">
    <property type="entry name" value="Aldehyde_DH_Superfamily"/>
</dbReference>
<evidence type="ECO:0000256" key="3">
    <source>
        <dbReference type="PROSITE-ProRule" id="PRU10007"/>
    </source>
</evidence>
<dbReference type="PROSITE" id="PS00070">
    <property type="entry name" value="ALDEHYDE_DEHYDR_CYS"/>
    <property type="match status" value="1"/>
</dbReference>
<keyword evidence="2 4" id="KW-0560">Oxidoreductase</keyword>
<comment type="similarity">
    <text evidence="1 4">Belongs to the aldehyde dehydrogenase family.</text>
</comment>
<dbReference type="Pfam" id="PF00171">
    <property type="entry name" value="Aldedh"/>
    <property type="match status" value="1"/>
</dbReference>
<name>A0A158I5F6_CABCO</name>
<accession>A0A158I5F6</accession>
<dbReference type="PANTHER" id="PTHR43353">
    <property type="entry name" value="SUCCINATE-SEMIALDEHYDE DEHYDROGENASE, MITOCHONDRIAL"/>
    <property type="match status" value="1"/>
</dbReference>
<dbReference type="CDD" id="cd07103">
    <property type="entry name" value="ALDH_F5_SSADH_GabD"/>
    <property type="match status" value="1"/>
</dbReference>
<dbReference type="InterPro" id="IPR029510">
    <property type="entry name" value="Ald_DH_CS_GLU"/>
</dbReference>
<dbReference type="FunFam" id="3.40.309.10:FF:000004">
    <property type="entry name" value="Succinate-semialdehyde dehydrogenase I"/>
    <property type="match status" value="1"/>
</dbReference>
<organism evidence="6 7">
    <name type="scientific">Caballeronia cordobensis</name>
    <name type="common">Burkholderia cordobensis</name>
    <dbReference type="NCBI Taxonomy" id="1353886"/>
    <lineage>
        <taxon>Bacteria</taxon>
        <taxon>Pseudomonadati</taxon>
        <taxon>Pseudomonadota</taxon>
        <taxon>Betaproteobacteria</taxon>
        <taxon>Burkholderiales</taxon>
        <taxon>Burkholderiaceae</taxon>
        <taxon>Caballeronia</taxon>
    </lineage>
</organism>
<reference evidence="7" key="1">
    <citation type="submission" date="2016-01" db="EMBL/GenBank/DDBJ databases">
        <authorList>
            <person name="Peeters C."/>
        </authorList>
    </citation>
    <scope>NUCLEOTIDE SEQUENCE [LARGE SCALE GENOMIC DNA]</scope>
</reference>
<dbReference type="AlphaFoldDB" id="A0A158I5F6"/>
<dbReference type="GO" id="GO:0004777">
    <property type="term" value="F:succinate-semialdehyde dehydrogenase (NAD+) activity"/>
    <property type="evidence" value="ECO:0007669"/>
    <property type="project" value="TreeGrafter"/>
</dbReference>
<dbReference type="RefSeq" id="WP_053572493.1">
    <property type="nucleotide sequence ID" value="NZ_FCNY02000010.1"/>
</dbReference>
<gene>
    <name evidence="6" type="ORF">AWB70_04246</name>
</gene>
<dbReference type="InterPro" id="IPR015590">
    <property type="entry name" value="Aldehyde_DH_dom"/>
</dbReference>
<dbReference type="InterPro" id="IPR016162">
    <property type="entry name" value="Ald_DH_N"/>
</dbReference>
<dbReference type="Gene3D" id="3.40.605.10">
    <property type="entry name" value="Aldehyde Dehydrogenase, Chain A, domain 1"/>
    <property type="match status" value="1"/>
</dbReference>
<dbReference type="InterPro" id="IPR016163">
    <property type="entry name" value="Ald_DH_C"/>
</dbReference>
<keyword evidence="7" id="KW-1185">Reference proteome</keyword>
<evidence type="ECO:0000313" key="6">
    <source>
        <dbReference type="EMBL" id="SAL51784.1"/>
    </source>
</evidence>
<evidence type="ECO:0000256" key="1">
    <source>
        <dbReference type="ARBA" id="ARBA00009986"/>
    </source>
</evidence>
<feature type="active site" evidence="3">
    <location>
        <position position="258"/>
    </location>
</feature>
<dbReference type="SUPFAM" id="SSF53720">
    <property type="entry name" value="ALDH-like"/>
    <property type="match status" value="1"/>
</dbReference>
<dbReference type="InterPro" id="IPR016160">
    <property type="entry name" value="Ald_DH_CS_CYS"/>
</dbReference>
<evidence type="ECO:0000256" key="2">
    <source>
        <dbReference type="ARBA" id="ARBA00023002"/>
    </source>
</evidence>
<dbReference type="GO" id="GO:0009450">
    <property type="term" value="P:gamma-aminobutyric acid catabolic process"/>
    <property type="evidence" value="ECO:0007669"/>
    <property type="project" value="TreeGrafter"/>
</dbReference>
<evidence type="ECO:0000313" key="7">
    <source>
        <dbReference type="Proteomes" id="UP000054740"/>
    </source>
</evidence>